<feature type="region of interest" description="Disordered" evidence="7">
    <location>
        <begin position="129"/>
        <end position="176"/>
    </location>
</feature>
<comment type="similarity">
    <text evidence="2 6">Belongs to the DNA polymerase alpha subunit B family.</text>
</comment>
<dbReference type="GO" id="GO:0003887">
    <property type="term" value="F:DNA-directed DNA polymerase activity"/>
    <property type="evidence" value="ECO:0007669"/>
    <property type="project" value="EnsemblFungi"/>
</dbReference>
<feature type="compositionally biased region" description="Polar residues" evidence="7">
    <location>
        <begin position="129"/>
        <end position="139"/>
    </location>
</feature>
<proteinExistence type="inferred from homology"/>
<evidence type="ECO:0000256" key="6">
    <source>
        <dbReference type="PIRNR" id="PIRNR018300"/>
    </source>
</evidence>
<dbReference type="InterPro" id="IPR007185">
    <property type="entry name" value="DNA_pol_a/d/e_bsu"/>
</dbReference>
<dbReference type="InterPro" id="IPR054300">
    <property type="entry name" value="OB_DPOA2"/>
</dbReference>
<evidence type="ECO:0000256" key="2">
    <source>
        <dbReference type="ARBA" id="ARBA00007299"/>
    </source>
</evidence>
<protein>
    <recommendedName>
        <fullName evidence="3 6">DNA polymerase alpha subunit B</fullName>
    </recommendedName>
</protein>
<dbReference type="GO" id="GO:0003677">
    <property type="term" value="F:DNA binding"/>
    <property type="evidence" value="ECO:0007669"/>
    <property type="project" value="InterPro"/>
</dbReference>
<dbReference type="PANTHER" id="PTHR23061">
    <property type="entry name" value="DNA POLYMERASE 2 ALPHA 70 KDA SUBUNIT"/>
    <property type="match status" value="1"/>
</dbReference>
<dbReference type="Proteomes" id="UP000000689">
    <property type="component" value="Chromosome 1"/>
</dbReference>
<dbReference type="PIRSF" id="PIRSF018300">
    <property type="entry name" value="DNA_pol_alph_2"/>
    <property type="match status" value="1"/>
</dbReference>
<organism evidence="10 11">
    <name type="scientific">Naumovozyma dairenensis (strain ATCC 10597 / BCRC 20456 / CBS 421 / NBRC 0211 / NRRL Y-12639)</name>
    <name type="common">Saccharomyces dairenensis</name>
    <dbReference type="NCBI Taxonomy" id="1071378"/>
    <lineage>
        <taxon>Eukaryota</taxon>
        <taxon>Fungi</taxon>
        <taxon>Dikarya</taxon>
        <taxon>Ascomycota</taxon>
        <taxon>Saccharomycotina</taxon>
        <taxon>Saccharomycetes</taxon>
        <taxon>Saccharomycetales</taxon>
        <taxon>Saccharomycetaceae</taxon>
        <taxon>Naumovozyma</taxon>
    </lineage>
</organism>
<evidence type="ECO:0000256" key="1">
    <source>
        <dbReference type="ARBA" id="ARBA00004123"/>
    </source>
</evidence>
<dbReference type="GO" id="GO:0005635">
    <property type="term" value="C:nuclear envelope"/>
    <property type="evidence" value="ECO:0007669"/>
    <property type="project" value="EnsemblFungi"/>
</dbReference>
<evidence type="ECO:0000313" key="11">
    <source>
        <dbReference type="Proteomes" id="UP000000689"/>
    </source>
</evidence>
<keyword evidence="5 6" id="KW-0539">Nucleus</keyword>
<feature type="domain" description="DNA polymerase alpha subunit B OB" evidence="9">
    <location>
        <begin position="272"/>
        <end position="381"/>
    </location>
</feature>
<dbReference type="RefSeq" id="XP_003667935.1">
    <property type="nucleotide sequence ID" value="XM_003667887.1"/>
</dbReference>
<dbReference type="HOGENOM" id="CLU_014923_1_0_1"/>
<dbReference type="AlphaFoldDB" id="G0W4F4"/>
<comment type="function">
    <text evidence="6">Accessory subunit of the DNA polymerase alpha complex (also known as the alpha DNA polymerase-primase complex) which plays an essential role in the initiation of DNA synthesis.</text>
</comment>
<feature type="domain" description="DNA polymerase alpha/delta/epsilon subunit B" evidence="8">
    <location>
        <begin position="409"/>
        <end position="640"/>
    </location>
</feature>
<comment type="subcellular location">
    <subcellularLocation>
        <location evidence="1 6">Nucleus</location>
    </subcellularLocation>
</comment>
<gene>
    <name evidence="10" type="primary">NDAI0A05370</name>
    <name evidence="10" type="ordered locus">NDAI_0A05370</name>
</gene>
<feature type="compositionally biased region" description="Basic and acidic residues" evidence="7">
    <location>
        <begin position="153"/>
        <end position="163"/>
    </location>
</feature>
<evidence type="ECO:0000256" key="3">
    <source>
        <dbReference type="ARBA" id="ARBA00018596"/>
    </source>
</evidence>
<dbReference type="GO" id="GO:0005658">
    <property type="term" value="C:alpha DNA polymerase:primase complex"/>
    <property type="evidence" value="ECO:0007669"/>
    <property type="project" value="EnsemblFungi"/>
</dbReference>
<keyword evidence="11" id="KW-1185">Reference proteome</keyword>
<dbReference type="GO" id="GO:0016233">
    <property type="term" value="P:telomere capping"/>
    <property type="evidence" value="ECO:0007669"/>
    <property type="project" value="EnsemblFungi"/>
</dbReference>
<evidence type="ECO:0000259" key="9">
    <source>
        <dbReference type="Pfam" id="PF22062"/>
    </source>
</evidence>
<feature type="region of interest" description="Disordered" evidence="7">
    <location>
        <begin position="75"/>
        <end position="116"/>
    </location>
</feature>
<sequence length="705" mass="79533">MSSFVSNFGPEVDKPEILTILENLSKIHAISAEDLYIKWEQFSIGKNETHTEYSLRNLDQFKQFLQQQVEKHAKSISSPIIKNKSNNPSSSLKKPRSLRPLNASPMFGIPLNSSPRTPLLKKRKLASANQTNLNGNTPNGAKLEFNNGNDSNSDIKMEQEQGSERPPASDIIDNETSTVSVKSEITFDSANTSAINNMSNVKIEPGEDTFGKILDSLNPENMDVSTGLNLNILKGLESNSDKNRENKVKIAPFYDPQKYKFRTMRQNLIDASDVLDEQIEIFTKIIQEHYNLSPNQFSDPTIQSQSEIYTVGRIVPDSPTFEGRLNTESIALETSRILGIGRRVRLDLSNIKELSLFCGQIVGLRGKNANNENFLVDEILSLPYPDAPVSTEEEIKGFQENFNNETMKVIVTSGPYFSETNIDMTPLIDFVDKINNQVKPHVVIMFGPFIDLTNPLISSGSIPTFPNLKIQPKTLDELFTKVMTPILKTINSQIQVILIPCTRDALSQHASYPQDSFDRKQLQLPKNFKCFTNPSTFQLNETFFGCSNVDIFKDLKEVTKGGETSSRNRFDRISEHILQQRRYYPIFPGGTRNVKIDKEKKIFKHIAGADLEVPYLGLTEFVGNVTPDVMIFPSEMPRFARVIQNVIMINPGRFIKQKGGKGTFAQITITKPSLEDDKLTKMENDDESVYLHNVWKRARVDLVST</sequence>
<dbReference type="PANTHER" id="PTHR23061:SF12">
    <property type="entry name" value="DNA POLYMERASE ALPHA SUBUNIT B"/>
    <property type="match status" value="1"/>
</dbReference>
<dbReference type="Pfam" id="PF22062">
    <property type="entry name" value="OB_DPOA2"/>
    <property type="match status" value="1"/>
</dbReference>
<dbReference type="KEGG" id="ndi:NDAI_0A05370"/>
<evidence type="ECO:0000313" key="10">
    <source>
        <dbReference type="EMBL" id="CCD22692.1"/>
    </source>
</evidence>
<evidence type="ECO:0000259" key="8">
    <source>
        <dbReference type="Pfam" id="PF04042"/>
    </source>
</evidence>
<feature type="compositionally biased region" description="Low complexity" evidence="7">
    <location>
        <begin position="75"/>
        <end position="92"/>
    </location>
</feature>
<dbReference type="eggNOG" id="KOG1625">
    <property type="taxonomic scope" value="Eukaryota"/>
</dbReference>
<dbReference type="STRING" id="1071378.G0W4F4"/>
<name>G0W4F4_NAUDC</name>
<evidence type="ECO:0000256" key="4">
    <source>
        <dbReference type="ARBA" id="ARBA00022705"/>
    </source>
</evidence>
<dbReference type="EMBL" id="HE580267">
    <property type="protein sequence ID" value="CCD22692.1"/>
    <property type="molecule type" value="Genomic_DNA"/>
</dbReference>
<dbReference type="Pfam" id="PF04042">
    <property type="entry name" value="DNA_pol_E_B"/>
    <property type="match status" value="1"/>
</dbReference>
<dbReference type="GO" id="GO:0006270">
    <property type="term" value="P:DNA replication initiation"/>
    <property type="evidence" value="ECO:0007669"/>
    <property type="project" value="EnsemblFungi"/>
</dbReference>
<dbReference type="InterPro" id="IPR016722">
    <property type="entry name" value="DNA_pol_alpha_bsu"/>
</dbReference>
<keyword evidence="4 6" id="KW-0235">DNA replication</keyword>
<dbReference type="OrthoDB" id="336885at2759"/>
<evidence type="ECO:0000256" key="5">
    <source>
        <dbReference type="ARBA" id="ARBA00023242"/>
    </source>
</evidence>
<dbReference type="Gene3D" id="3.60.21.60">
    <property type="match status" value="2"/>
</dbReference>
<dbReference type="OMA" id="PFLDIEH"/>
<evidence type="ECO:0000256" key="7">
    <source>
        <dbReference type="SAM" id="MobiDB-lite"/>
    </source>
</evidence>
<accession>G0W4F4</accession>
<reference evidence="10 11" key="1">
    <citation type="journal article" date="2011" name="Proc. Natl. Acad. Sci. U.S.A.">
        <title>Evolutionary erosion of yeast sex chromosomes by mating-type switching accidents.</title>
        <authorList>
            <person name="Gordon J.L."/>
            <person name="Armisen D."/>
            <person name="Proux-Wera E."/>
            <person name="Oheigeartaigh S.S."/>
            <person name="Byrne K.P."/>
            <person name="Wolfe K.H."/>
        </authorList>
    </citation>
    <scope>NUCLEOTIDE SEQUENCE [LARGE SCALE GENOMIC DNA]</scope>
    <source>
        <strain evidence="11">ATCC 10597 / BCRC 20456 / CBS 421 / NBRC 0211 / NRRL Y-12639</strain>
    </source>
</reference>
<dbReference type="GeneID" id="11494424"/>